<evidence type="ECO:0000313" key="6">
    <source>
        <dbReference type="EMBL" id="MFC6087722.1"/>
    </source>
</evidence>
<evidence type="ECO:0000256" key="1">
    <source>
        <dbReference type="ARBA" id="ARBA00006484"/>
    </source>
</evidence>
<dbReference type="PRINTS" id="PR00080">
    <property type="entry name" value="SDRFAMILY"/>
</dbReference>
<feature type="compositionally biased region" description="Gly residues" evidence="4">
    <location>
        <begin position="281"/>
        <end position="291"/>
    </location>
</feature>
<dbReference type="CDD" id="cd05233">
    <property type="entry name" value="SDR_c"/>
    <property type="match status" value="1"/>
</dbReference>
<dbReference type="PRINTS" id="PR00081">
    <property type="entry name" value="GDHRDH"/>
</dbReference>
<keyword evidence="2 6" id="KW-0560">Oxidoreductase</keyword>
<dbReference type="EC" id="1.-.-.-" evidence="6"/>
<dbReference type="Gene3D" id="3.40.50.720">
    <property type="entry name" value="NAD(P)-binding Rossmann-like Domain"/>
    <property type="match status" value="1"/>
</dbReference>
<evidence type="ECO:0000256" key="3">
    <source>
        <dbReference type="RuleBase" id="RU000363"/>
    </source>
</evidence>
<accession>A0ABW1NYC1</accession>
<dbReference type="RefSeq" id="WP_380631585.1">
    <property type="nucleotide sequence ID" value="NZ_JBHSQO010000001.1"/>
</dbReference>
<evidence type="ECO:0000259" key="5">
    <source>
        <dbReference type="SMART" id="SM00822"/>
    </source>
</evidence>
<name>A0ABW1NYC1_9PSEU</name>
<dbReference type="SMART" id="SM00822">
    <property type="entry name" value="PKS_KR"/>
    <property type="match status" value="1"/>
</dbReference>
<dbReference type="Proteomes" id="UP001596220">
    <property type="component" value="Unassembled WGS sequence"/>
</dbReference>
<dbReference type="SUPFAM" id="SSF51735">
    <property type="entry name" value="NAD(P)-binding Rossmann-fold domains"/>
    <property type="match status" value="1"/>
</dbReference>
<dbReference type="EMBL" id="JBHSQO010000001">
    <property type="protein sequence ID" value="MFC6087722.1"/>
    <property type="molecule type" value="Genomic_DNA"/>
</dbReference>
<dbReference type="PANTHER" id="PTHR44196">
    <property type="entry name" value="DEHYDROGENASE/REDUCTASE SDR FAMILY MEMBER 7B"/>
    <property type="match status" value="1"/>
</dbReference>
<protein>
    <submittedName>
        <fullName evidence="6">SDR family oxidoreductase</fullName>
        <ecNumber evidence="6">1.-.-.-</ecNumber>
    </submittedName>
</protein>
<feature type="domain" description="Ketoreductase" evidence="5">
    <location>
        <begin position="10"/>
        <end position="189"/>
    </location>
</feature>
<dbReference type="InterPro" id="IPR036291">
    <property type="entry name" value="NAD(P)-bd_dom_sf"/>
</dbReference>
<dbReference type="InterPro" id="IPR020904">
    <property type="entry name" value="Sc_DH/Rdtase_CS"/>
</dbReference>
<dbReference type="Pfam" id="PF00106">
    <property type="entry name" value="adh_short"/>
    <property type="match status" value="1"/>
</dbReference>
<evidence type="ECO:0000256" key="2">
    <source>
        <dbReference type="ARBA" id="ARBA00023002"/>
    </source>
</evidence>
<gene>
    <name evidence="6" type="ORF">ACFP3R_00385</name>
</gene>
<proteinExistence type="inferred from homology"/>
<dbReference type="GO" id="GO:0016491">
    <property type="term" value="F:oxidoreductase activity"/>
    <property type="evidence" value="ECO:0007669"/>
    <property type="project" value="UniProtKB-KW"/>
</dbReference>
<keyword evidence="7" id="KW-1185">Reference proteome</keyword>
<dbReference type="PROSITE" id="PS00061">
    <property type="entry name" value="ADH_SHORT"/>
    <property type="match status" value="1"/>
</dbReference>
<evidence type="ECO:0000313" key="7">
    <source>
        <dbReference type="Proteomes" id="UP001596220"/>
    </source>
</evidence>
<evidence type="ECO:0000256" key="4">
    <source>
        <dbReference type="SAM" id="MobiDB-lite"/>
    </source>
</evidence>
<organism evidence="6 7">
    <name type="scientific">Saccharothrix lopnurensis</name>
    <dbReference type="NCBI Taxonomy" id="1670621"/>
    <lineage>
        <taxon>Bacteria</taxon>
        <taxon>Bacillati</taxon>
        <taxon>Actinomycetota</taxon>
        <taxon>Actinomycetes</taxon>
        <taxon>Pseudonocardiales</taxon>
        <taxon>Pseudonocardiaceae</taxon>
        <taxon>Saccharothrix</taxon>
    </lineage>
</organism>
<dbReference type="InterPro" id="IPR057326">
    <property type="entry name" value="KR_dom"/>
</dbReference>
<reference evidence="7" key="1">
    <citation type="journal article" date="2019" name="Int. J. Syst. Evol. Microbiol.">
        <title>The Global Catalogue of Microorganisms (GCM) 10K type strain sequencing project: providing services to taxonomists for standard genome sequencing and annotation.</title>
        <authorList>
            <consortium name="The Broad Institute Genomics Platform"/>
            <consortium name="The Broad Institute Genome Sequencing Center for Infectious Disease"/>
            <person name="Wu L."/>
            <person name="Ma J."/>
        </authorList>
    </citation>
    <scope>NUCLEOTIDE SEQUENCE [LARGE SCALE GENOMIC DNA]</scope>
    <source>
        <strain evidence="7">CGMCC 4.7246</strain>
    </source>
</reference>
<feature type="region of interest" description="Disordered" evidence="4">
    <location>
        <begin position="281"/>
        <end position="314"/>
    </location>
</feature>
<sequence>MFPQRPVEGRVVLVTGGSAGIGRSTAARLAASGATVVTCARDEARLRAAARDLPGTVHPVACDLTDPRQRRELVEHVVERHGRLDALVNNAGQGRAGLLTDLDADAVHEVVALNVIAVADLTRLALPHLARRRGDVVMVASVAGWVPIPPLSLYSATKAAVDGLVHALRRESPPGVRVHSVNPGPVRTEWLLRAAGLRPDDDEGRRGRTFGTRPEHVADEVHRCLTGYGHRTVTVPRWLGPARLAGVPPLSNVLDLVLPAVAPLIARWALRYQDTLVGRARGAGQGDGGDPGPDLDPGPDPALDPTGRTTRPSS</sequence>
<dbReference type="PANTHER" id="PTHR44196:SF1">
    <property type="entry name" value="DEHYDROGENASE_REDUCTASE SDR FAMILY MEMBER 7B"/>
    <property type="match status" value="1"/>
</dbReference>
<comment type="caution">
    <text evidence="6">The sequence shown here is derived from an EMBL/GenBank/DDBJ whole genome shotgun (WGS) entry which is preliminary data.</text>
</comment>
<dbReference type="InterPro" id="IPR002347">
    <property type="entry name" value="SDR_fam"/>
</dbReference>
<comment type="similarity">
    <text evidence="1 3">Belongs to the short-chain dehydrogenases/reductases (SDR) family.</text>
</comment>